<dbReference type="EnsemblPlants" id="Ma08_t03580.1">
    <property type="protein sequence ID" value="Ma08_p03580.1"/>
    <property type="gene ID" value="Ma08_g03580"/>
</dbReference>
<proteinExistence type="predicted"/>
<organism evidence="1 2">
    <name type="scientific">Musa acuminata subsp. malaccensis</name>
    <name type="common">Wild banana</name>
    <name type="synonym">Musa malaccensis</name>
    <dbReference type="NCBI Taxonomy" id="214687"/>
    <lineage>
        <taxon>Eukaryota</taxon>
        <taxon>Viridiplantae</taxon>
        <taxon>Streptophyta</taxon>
        <taxon>Embryophyta</taxon>
        <taxon>Tracheophyta</taxon>
        <taxon>Spermatophyta</taxon>
        <taxon>Magnoliopsida</taxon>
        <taxon>Liliopsida</taxon>
        <taxon>Zingiberales</taxon>
        <taxon>Musaceae</taxon>
        <taxon>Musa</taxon>
    </lineage>
</organism>
<protein>
    <submittedName>
        <fullName evidence="1">Uncharacterized protein</fullName>
    </submittedName>
</protein>
<evidence type="ECO:0000313" key="1">
    <source>
        <dbReference type="EnsemblPlants" id="Ma08_p03580.1"/>
    </source>
</evidence>
<name>A0A804K2H5_MUSAM</name>
<dbReference type="Proteomes" id="UP000012960">
    <property type="component" value="Unplaced"/>
</dbReference>
<dbReference type="AlphaFoldDB" id="A0A804K2H5"/>
<sequence>MSTYDSSVHVHVNLSMISVHYLLKFYPSISV</sequence>
<dbReference type="Gramene" id="Ma08_t03580.1">
    <property type="protein sequence ID" value="Ma08_p03580.1"/>
    <property type="gene ID" value="Ma08_g03580"/>
</dbReference>
<keyword evidence="2" id="KW-1185">Reference proteome</keyword>
<evidence type="ECO:0000313" key="2">
    <source>
        <dbReference type="Proteomes" id="UP000012960"/>
    </source>
</evidence>
<reference evidence="1" key="1">
    <citation type="submission" date="2021-05" db="UniProtKB">
        <authorList>
            <consortium name="EnsemblPlants"/>
        </authorList>
    </citation>
    <scope>IDENTIFICATION</scope>
    <source>
        <strain evidence="1">subsp. malaccensis</strain>
    </source>
</reference>
<dbReference type="InParanoid" id="A0A804K2H5"/>
<accession>A0A804K2H5</accession>